<evidence type="ECO:0000256" key="2">
    <source>
        <dbReference type="ARBA" id="ARBA00004496"/>
    </source>
</evidence>
<dbReference type="SMART" id="SM00753">
    <property type="entry name" value="PAM"/>
    <property type="match status" value="1"/>
</dbReference>
<dbReference type="Proteomes" id="UP001515480">
    <property type="component" value="Unassembled WGS sequence"/>
</dbReference>
<comment type="subcellular location">
    <subcellularLocation>
        <location evidence="2">Cytoplasm</location>
    </subcellularLocation>
    <subcellularLocation>
        <location evidence="1">Nucleus</location>
    </subcellularLocation>
</comment>
<dbReference type="Pfam" id="PF01399">
    <property type="entry name" value="PCI"/>
    <property type="match status" value="1"/>
</dbReference>
<evidence type="ECO:0000313" key="10">
    <source>
        <dbReference type="EMBL" id="KAL1503037.1"/>
    </source>
</evidence>
<dbReference type="Gene3D" id="1.25.40.570">
    <property type="match status" value="1"/>
</dbReference>
<keyword evidence="5" id="KW-0963">Cytoplasm</keyword>
<evidence type="ECO:0000256" key="4">
    <source>
        <dbReference type="ARBA" id="ARBA00014879"/>
    </source>
</evidence>
<feature type="region of interest" description="Disordered" evidence="8">
    <location>
        <begin position="16"/>
        <end position="46"/>
    </location>
</feature>
<dbReference type="PROSITE" id="PS50250">
    <property type="entry name" value="PCI"/>
    <property type="match status" value="1"/>
</dbReference>
<dbReference type="SMART" id="SM00088">
    <property type="entry name" value="PINT"/>
    <property type="match status" value="1"/>
</dbReference>
<feature type="compositionally biased region" description="Acidic residues" evidence="8">
    <location>
        <begin position="29"/>
        <end position="46"/>
    </location>
</feature>
<organism evidence="10 11">
    <name type="scientific">Prymnesium parvum</name>
    <name type="common">Toxic golden alga</name>
    <dbReference type="NCBI Taxonomy" id="97485"/>
    <lineage>
        <taxon>Eukaryota</taxon>
        <taxon>Haptista</taxon>
        <taxon>Haptophyta</taxon>
        <taxon>Prymnesiophyceae</taxon>
        <taxon>Prymnesiales</taxon>
        <taxon>Prymnesiaceae</taxon>
        <taxon>Prymnesium</taxon>
    </lineage>
</organism>
<dbReference type="SUPFAM" id="SSF46785">
    <property type="entry name" value="Winged helix' DNA-binding domain"/>
    <property type="match status" value="1"/>
</dbReference>
<dbReference type="GO" id="GO:0005737">
    <property type="term" value="C:cytoplasm"/>
    <property type="evidence" value="ECO:0007669"/>
    <property type="project" value="UniProtKB-SubCell"/>
</dbReference>
<gene>
    <name evidence="10" type="ORF">AB1Y20_011105</name>
</gene>
<keyword evidence="7" id="KW-0539">Nucleus</keyword>
<reference evidence="10 11" key="1">
    <citation type="journal article" date="2024" name="Science">
        <title>Giant polyketide synthase enzymes in the biosynthesis of giant marine polyether toxins.</title>
        <authorList>
            <person name="Fallon T.R."/>
            <person name="Shende V.V."/>
            <person name="Wierzbicki I.H."/>
            <person name="Pendleton A.L."/>
            <person name="Watervoot N.F."/>
            <person name="Auber R.P."/>
            <person name="Gonzalez D.J."/>
            <person name="Wisecaver J.H."/>
            <person name="Moore B.S."/>
        </authorList>
    </citation>
    <scope>NUCLEOTIDE SEQUENCE [LARGE SCALE GENOMIC DNA]</scope>
    <source>
        <strain evidence="10 11">12B1</strain>
    </source>
</reference>
<evidence type="ECO:0000256" key="1">
    <source>
        <dbReference type="ARBA" id="ARBA00004123"/>
    </source>
</evidence>
<keyword evidence="11" id="KW-1185">Reference proteome</keyword>
<dbReference type="InterPro" id="IPR050871">
    <property type="entry name" value="26S_Proteasome/COP9_Components"/>
</dbReference>
<sequence>MMNASRYVRSCPSIALPSSRGELEGGESMSDDDYGFEYSDDDQEEEDVNVENQYYNSKGLLDSDVEAALQGFRDVISMEEEKGEWGFKAYKQMVKLQFKQKKFTEMMQSYKEMLTYIKSAVTRNYSEKVINKVLDLVSGSQQMDLLQTFYETTLVALQEAKNERLWFKTNLKLGKLWFDREEYGRLQKILKELHRSCQQVDGSDDLKKGTQLLEVYALEIQMYTATKNNKRLKSLYQKALQIKSAIPHPKIMGVIRECGGKMHMAQREWELARNDFFEAFKNYDEAGVQRRVQCLKYLVLANMLVNSKINPFDSQEAKPYKNDPEILAMTNLVSAYMRNEIREFEKLLKQDSRTIMGDAFIRNYIEDLLKNIRTQVLLKVITPYTRIRIPFIAEELNITPAEVEQLLVALILDGQVDGHIDQIDQLLLLNEKSGGAKKYLAVDKWGKQLGQLQATVFTKLN</sequence>
<keyword evidence="6" id="KW-0736">Signalosome</keyword>
<protein>
    <recommendedName>
        <fullName evidence="4">COP9 signalosome complex subunit 2</fullName>
    </recommendedName>
</protein>
<evidence type="ECO:0000256" key="8">
    <source>
        <dbReference type="SAM" id="MobiDB-lite"/>
    </source>
</evidence>
<evidence type="ECO:0000313" key="11">
    <source>
        <dbReference type="Proteomes" id="UP001515480"/>
    </source>
</evidence>
<evidence type="ECO:0000256" key="7">
    <source>
        <dbReference type="ARBA" id="ARBA00023242"/>
    </source>
</evidence>
<comment type="caution">
    <text evidence="10">The sequence shown here is derived from an EMBL/GenBank/DDBJ whole genome shotgun (WGS) entry which is preliminary data.</text>
</comment>
<evidence type="ECO:0000259" key="9">
    <source>
        <dbReference type="PROSITE" id="PS50250"/>
    </source>
</evidence>
<name>A0AB34ILM0_PRYPA</name>
<dbReference type="EMBL" id="JBGBPQ010000022">
    <property type="protein sequence ID" value="KAL1503037.1"/>
    <property type="molecule type" value="Genomic_DNA"/>
</dbReference>
<evidence type="ECO:0000256" key="5">
    <source>
        <dbReference type="ARBA" id="ARBA00022490"/>
    </source>
</evidence>
<dbReference type="GO" id="GO:0008180">
    <property type="term" value="C:COP9 signalosome"/>
    <property type="evidence" value="ECO:0007669"/>
    <property type="project" value="UniProtKB-KW"/>
</dbReference>
<dbReference type="InterPro" id="IPR036390">
    <property type="entry name" value="WH_DNA-bd_sf"/>
</dbReference>
<evidence type="ECO:0000256" key="3">
    <source>
        <dbReference type="ARBA" id="ARBA00009318"/>
    </source>
</evidence>
<comment type="similarity">
    <text evidence="3">Belongs to the CSN2 family.</text>
</comment>
<dbReference type="PANTHER" id="PTHR10678">
    <property type="entry name" value="26S PROTEASOME NON-ATPASE REGULATORY SUBUNIT 11/COP9 SIGNALOSOME COMPLEX SUBUNIT 2"/>
    <property type="match status" value="1"/>
</dbReference>
<accession>A0AB34ILM0</accession>
<dbReference type="FunFam" id="1.25.40.570:FF:000011">
    <property type="entry name" value="COP9 signalosome complex subunit 2"/>
    <property type="match status" value="1"/>
</dbReference>
<dbReference type="InterPro" id="IPR000717">
    <property type="entry name" value="PCI_dom"/>
</dbReference>
<dbReference type="AlphaFoldDB" id="A0AB34ILM0"/>
<feature type="domain" description="PCI" evidence="9">
    <location>
        <begin position="265"/>
        <end position="434"/>
    </location>
</feature>
<proteinExistence type="inferred from homology"/>
<evidence type="ECO:0000256" key="6">
    <source>
        <dbReference type="ARBA" id="ARBA00022790"/>
    </source>
</evidence>